<evidence type="ECO:0000256" key="1">
    <source>
        <dbReference type="SAM" id="MobiDB-lite"/>
    </source>
</evidence>
<feature type="compositionally biased region" description="Basic residues" evidence="1">
    <location>
        <begin position="48"/>
        <end position="57"/>
    </location>
</feature>
<proteinExistence type="predicted"/>
<feature type="compositionally biased region" description="Basic residues" evidence="1">
    <location>
        <begin position="126"/>
        <end position="166"/>
    </location>
</feature>
<sequence>MADRHNPRVAYDGGGREDRQRRRENDGDERDERRRRRSRSRSPAPRRPTSRSRSRTRRDRDGGRETTHRRRSLSRSHSRQRDKKRRSSRSRSRSRSISRSRSKERRRRKHRSRSRSSSSSSSASSSHRKSKRRKEKHRKRSRSRDKDKEKRRKEKKREKKDKKKKASSTSEWGKYGIINETSIHDKDEEFRTWLVEERMINPETISKDSTKKEFARFVEDYNTATLPHEKYYNITAYTTRMALLRSGEALPATDVPYDPEADLAAHKKHLSANMKSGSTAGPESFLSRERLQELRQVQMERNQVGKMKVMGMDIKQNFGVRMDGSSFDD</sequence>
<organism evidence="2 3">
    <name type="scientific">Schizopora paradoxa</name>
    <dbReference type="NCBI Taxonomy" id="27342"/>
    <lineage>
        <taxon>Eukaryota</taxon>
        <taxon>Fungi</taxon>
        <taxon>Dikarya</taxon>
        <taxon>Basidiomycota</taxon>
        <taxon>Agaricomycotina</taxon>
        <taxon>Agaricomycetes</taxon>
        <taxon>Hymenochaetales</taxon>
        <taxon>Schizoporaceae</taxon>
        <taxon>Schizopora</taxon>
    </lineage>
</organism>
<protein>
    <submittedName>
        <fullName evidence="2">Uncharacterized protein</fullName>
    </submittedName>
</protein>
<dbReference type="PANTHER" id="PTHR34689">
    <property type="entry name" value="NUCLEIC ACID-BINDING PROTEIN"/>
    <property type="match status" value="1"/>
</dbReference>
<dbReference type="PANTHER" id="PTHR34689:SF1">
    <property type="entry name" value="NUCLEIC ACID-BINDING PROTEIN"/>
    <property type="match status" value="1"/>
</dbReference>
<accession>A0A0H2RGZ9</accession>
<dbReference type="STRING" id="27342.A0A0H2RGZ9"/>
<dbReference type="AlphaFoldDB" id="A0A0H2RGZ9"/>
<keyword evidence="3" id="KW-1185">Reference proteome</keyword>
<feature type="region of interest" description="Disordered" evidence="1">
    <location>
        <begin position="1"/>
        <end position="170"/>
    </location>
</feature>
<dbReference type="InParanoid" id="A0A0H2RGZ9"/>
<feature type="compositionally biased region" description="Basic residues" evidence="1">
    <location>
        <begin position="67"/>
        <end position="114"/>
    </location>
</feature>
<evidence type="ECO:0000313" key="2">
    <source>
        <dbReference type="EMBL" id="KLO11150.1"/>
    </source>
</evidence>
<gene>
    <name evidence="2" type="ORF">SCHPADRAFT_877286</name>
</gene>
<dbReference type="EMBL" id="KQ086007">
    <property type="protein sequence ID" value="KLO11150.1"/>
    <property type="molecule type" value="Genomic_DNA"/>
</dbReference>
<feature type="compositionally biased region" description="Basic and acidic residues" evidence="1">
    <location>
        <begin position="14"/>
        <end position="25"/>
    </location>
</feature>
<evidence type="ECO:0000313" key="3">
    <source>
        <dbReference type="Proteomes" id="UP000053477"/>
    </source>
</evidence>
<feature type="compositionally biased region" description="Low complexity" evidence="1">
    <location>
        <begin position="115"/>
        <end position="125"/>
    </location>
</feature>
<dbReference type="OrthoDB" id="2538345at2759"/>
<dbReference type="Proteomes" id="UP000053477">
    <property type="component" value="Unassembled WGS sequence"/>
</dbReference>
<reference evidence="2 3" key="1">
    <citation type="submission" date="2015-04" db="EMBL/GenBank/DDBJ databases">
        <title>Complete genome sequence of Schizopora paradoxa KUC8140, a cosmopolitan wood degrader in East Asia.</title>
        <authorList>
            <consortium name="DOE Joint Genome Institute"/>
            <person name="Min B."/>
            <person name="Park H."/>
            <person name="Jang Y."/>
            <person name="Kim J.-J."/>
            <person name="Kim K.H."/>
            <person name="Pangilinan J."/>
            <person name="Lipzen A."/>
            <person name="Riley R."/>
            <person name="Grigoriev I.V."/>
            <person name="Spatafora J.W."/>
            <person name="Choi I.-G."/>
        </authorList>
    </citation>
    <scope>NUCLEOTIDE SEQUENCE [LARGE SCALE GENOMIC DNA]</scope>
    <source>
        <strain evidence="2 3">KUC8140</strain>
    </source>
</reference>
<name>A0A0H2RGZ9_9AGAM</name>